<dbReference type="PROSITE" id="PS00624">
    <property type="entry name" value="GMC_OXRED_2"/>
    <property type="match status" value="1"/>
</dbReference>
<keyword evidence="3" id="KW-0285">Flavoprotein</keyword>
<dbReference type="Proteomes" id="UP000253551">
    <property type="component" value="Unassembled WGS sequence"/>
</dbReference>
<evidence type="ECO:0000313" key="7">
    <source>
        <dbReference type="EMBL" id="RCH84722.1"/>
    </source>
</evidence>
<dbReference type="PANTHER" id="PTHR11552">
    <property type="entry name" value="GLUCOSE-METHANOL-CHOLINE GMC OXIDOREDUCTASE"/>
    <property type="match status" value="1"/>
</dbReference>
<comment type="similarity">
    <text evidence="2">Belongs to the GMC oxidoreductase family.</text>
</comment>
<dbReference type="EMBL" id="PJQM01004362">
    <property type="protein sequence ID" value="RCH84722.1"/>
    <property type="molecule type" value="Genomic_DNA"/>
</dbReference>
<dbReference type="Pfam" id="PF00732">
    <property type="entry name" value="GMC_oxred_N"/>
    <property type="match status" value="1"/>
</dbReference>
<dbReference type="InterPro" id="IPR007867">
    <property type="entry name" value="GMC_OxRtase_C"/>
</dbReference>
<dbReference type="STRING" id="4846.A0A367J447"/>
<name>A0A367J447_RHIST</name>
<evidence type="ECO:0000256" key="3">
    <source>
        <dbReference type="ARBA" id="ARBA00022630"/>
    </source>
</evidence>
<proteinExistence type="inferred from homology"/>
<evidence type="ECO:0000259" key="6">
    <source>
        <dbReference type="PROSITE" id="PS00624"/>
    </source>
</evidence>
<comment type="caution">
    <text evidence="7">The sequence shown here is derived from an EMBL/GenBank/DDBJ whole genome shotgun (WGS) entry which is preliminary data.</text>
</comment>
<dbReference type="InterPro" id="IPR012132">
    <property type="entry name" value="GMC_OxRdtase"/>
</dbReference>
<dbReference type="AlphaFoldDB" id="A0A367J447"/>
<dbReference type="InterPro" id="IPR036188">
    <property type="entry name" value="FAD/NAD-bd_sf"/>
</dbReference>
<dbReference type="Gene3D" id="3.50.50.60">
    <property type="entry name" value="FAD/NAD(P)-binding domain"/>
    <property type="match status" value="1"/>
</dbReference>
<comment type="cofactor">
    <cofactor evidence="1 5">
        <name>FAD</name>
        <dbReference type="ChEBI" id="CHEBI:57692"/>
    </cofactor>
</comment>
<keyword evidence="8" id="KW-1185">Reference proteome</keyword>
<dbReference type="InterPro" id="IPR000172">
    <property type="entry name" value="GMC_OxRdtase_N"/>
</dbReference>
<dbReference type="SUPFAM" id="SSF54373">
    <property type="entry name" value="FAD-linked reductases, C-terminal domain"/>
    <property type="match status" value="1"/>
</dbReference>
<feature type="binding site" evidence="5">
    <location>
        <position position="211"/>
    </location>
    <ligand>
        <name>FAD</name>
        <dbReference type="ChEBI" id="CHEBI:57692"/>
    </ligand>
</feature>
<feature type="domain" description="Glucose-methanol-choline oxidoreductase N-terminal" evidence="6">
    <location>
        <begin position="246"/>
        <end position="260"/>
    </location>
</feature>
<dbReference type="Pfam" id="PF05199">
    <property type="entry name" value="GMC_oxred_C"/>
    <property type="match status" value="1"/>
</dbReference>
<evidence type="ECO:0000256" key="5">
    <source>
        <dbReference type="PIRSR" id="PIRSR000137-2"/>
    </source>
</evidence>
<feature type="non-terminal residue" evidence="7">
    <location>
        <position position="1"/>
    </location>
</feature>
<evidence type="ECO:0000256" key="2">
    <source>
        <dbReference type="ARBA" id="ARBA00010790"/>
    </source>
</evidence>
<accession>A0A367J447</accession>
<keyword evidence="4 5" id="KW-0274">FAD</keyword>
<dbReference type="SUPFAM" id="SSF51905">
    <property type="entry name" value="FAD/NAD(P)-binding domain"/>
    <property type="match status" value="1"/>
</dbReference>
<evidence type="ECO:0000313" key="8">
    <source>
        <dbReference type="Proteomes" id="UP000253551"/>
    </source>
</evidence>
<dbReference type="OrthoDB" id="269227at2759"/>
<dbReference type="GO" id="GO:0016614">
    <property type="term" value="F:oxidoreductase activity, acting on CH-OH group of donors"/>
    <property type="evidence" value="ECO:0007669"/>
    <property type="project" value="InterPro"/>
</dbReference>
<protein>
    <recommendedName>
        <fullName evidence="6">Glucose-methanol-choline oxidoreductase N-terminal domain-containing protein</fullName>
    </recommendedName>
</protein>
<dbReference type="GO" id="GO:0050660">
    <property type="term" value="F:flavin adenine dinucleotide binding"/>
    <property type="evidence" value="ECO:0007669"/>
    <property type="project" value="InterPro"/>
</dbReference>
<gene>
    <name evidence="7" type="ORF">CU098_002066</name>
</gene>
<sequence>GTAGCVLANRLSSSEYTVLVLEAGDSTPDDLLDVRIPLFNSKLKNTSVDWKLKSTYQNNANDRDIGVPLGKLLGGSSAFNACIAHRCSPSDYDVWGAPEWTYETLKPYFRKAETFHDTNSVSQELHGTTGPFHISQTRTENGPIGTYFRAVCRKLGLPEYDDMTDLPCQIGVTGLQASIYQGERITTASTYITKEIEQQRSNLFVALGCKVTRVLLEDQRVTHVEYLANDVIYTVAVEREAILSAGAILSPLLLLSSGIGPQEELGSLGIDTLVHLPGVGKNLQNHWRVPLVHETKHADMSLHAGIFKHQKESLDRALQQKDGPLTQLWPDVVAYMKIPDAPDNSSSRENTPQIELFAGGLALCRELSHLKEVDCATLLMVLIAPFSRGSVRLSDDKSPLIDFGLLQDKRDLECLEKGLQLSMSIAKDPEYENNCVKQWIKYPEDEHDSRTLHQYIKENIDTLHHYAGTCKMGLKQDESAVVDHHLRVHGIQGLRVVDASFFPTVPAGQTCFPVIACAERASDLILQDNQIQF</sequence>
<dbReference type="PANTHER" id="PTHR11552:SF147">
    <property type="entry name" value="CHOLINE DEHYDROGENASE, MITOCHONDRIAL"/>
    <property type="match status" value="1"/>
</dbReference>
<reference evidence="7 8" key="1">
    <citation type="journal article" date="2018" name="G3 (Bethesda)">
        <title>Phylogenetic and Phylogenomic Definition of Rhizopus Species.</title>
        <authorList>
            <person name="Gryganskyi A.P."/>
            <person name="Golan J."/>
            <person name="Dolatabadi S."/>
            <person name="Mondo S."/>
            <person name="Robb S."/>
            <person name="Idnurm A."/>
            <person name="Muszewska A."/>
            <person name="Steczkiewicz K."/>
            <person name="Masonjones S."/>
            <person name="Liao H.L."/>
            <person name="Gajdeczka M.T."/>
            <person name="Anike F."/>
            <person name="Vuek A."/>
            <person name="Anishchenko I.M."/>
            <person name="Voigt K."/>
            <person name="de Hoog G.S."/>
            <person name="Smith M.E."/>
            <person name="Heitman J."/>
            <person name="Vilgalys R."/>
            <person name="Stajich J.E."/>
        </authorList>
    </citation>
    <scope>NUCLEOTIDE SEQUENCE [LARGE SCALE GENOMIC DNA]</scope>
    <source>
        <strain evidence="7 8">LSU 92-RS-03</strain>
    </source>
</reference>
<organism evidence="7 8">
    <name type="scientific">Rhizopus stolonifer</name>
    <name type="common">Rhizopus nigricans</name>
    <dbReference type="NCBI Taxonomy" id="4846"/>
    <lineage>
        <taxon>Eukaryota</taxon>
        <taxon>Fungi</taxon>
        <taxon>Fungi incertae sedis</taxon>
        <taxon>Mucoromycota</taxon>
        <taxon>Mucoromycotina</taxon>
        <taxon>Mucoromycetes</taxon>
        <taxon>Mucorales</taxon>
        <taxon>Mucorineae</taxon>
        <taxon>Rhizopodaceae</taxon>
        <taxon>Rhizopus</taxon>
    </lineage>
</organism>
<evidence type="ECO:0000256" key="4">
    <source>
        <dbReference type="ARBA" id="ARBA00022827"/>
    </source>
</evidence>
<dbReference type="PIRSF" id="PIRSF000137">
    <property type="entry name" value="Alcohol_oxidase"/>
    <property type="match status" value="1"/>
</dbReference>
<dbReference type="Gene3D" id="3.30.560.10">
    <property type="entry name" value="Glucose Oxidase, domain 3"/>
    <property type="match status" value="1"/>
</dbReference>
<evidence type="ECO:0000256" key="1">
    <source>
        <dbReference type="ARBA" id="ARBA00001974"/>
    </source>
</evidence>